<dbReference type="NCBIfam" id="NF046065">
    <property type="entry name" value="MtxRegRemB"/>
    <property type="match status" value="1"/>
</dbReference>
<sequence length="82" mass="9251">MFLHLGGDVVVPKKDVIMILDTHTLTSSATREFIEIAGDEDFIKNTSGDKEKSYVVTTREIFISPISCKTLQKRARSSKYLE</sequence>
<evidence type="ECO:0008006" key="2">
    <source>
        <dbReference type="Google" id="ProtNLM"/>
    </source>
</evidence>
<gene>
    <name evidence="1" type="ORF">SCFA_3980002</name>
</gene>
<accession>A0A485M520</accession>
<dbReference type="EMBL" id="CAADRN010000332">
    <property type="protein sequence ID" value="VFU18203.1"/>
    <property type="molecule type" value="Genomic_DNA"/>
</dbReference>
<dbReference type="InterPro" id="IPR007169">
    <property type="entry name" value="RemA-like"/>
</dbReference>
<reference evidence="1" key="1">
    <citation type="submission" date="2019-03" db="EMBL/GenBank/DDBJ databases">
        <authorList>
            <person name="Hao L."/>
        </authorList>
    </citation>
    <scope>NUCLEOTIDE SEQUENCE</scope>
</reference>
<dbReference type="Pfam" id="PF04025">
    <property type="entry name" value="RemA-like"/>
    <property type="match status" value="1"/>
</dbReference>
<proteinExistence type="predicted"/>
<protein>
    <recommendedName>
        <fullName evidence="2">DUF370 domain-containing protein</fullName>
    </recommendedName>
</protein>
<name>A0A485M520_9ZZZZ</name>
<dbReference type="AlphaFoldDB" id="A0A485M520"/>
<evidence type="ECO:0000313" key="1">
    <source>
        <dbReference type="EMBL" id="VFU18203.1"/>
    </source>
</evidence>
<organism evidence="1">
    <name type="scientific">anaerobic digester metagenome</name>
    <dbReference type="NCBI Taxonomy" id="1263854"/>
    <lineage>
        <taxon>unclassified sequences</taxon>
        <taxon>metagenomes</taxon>
        <taxon>ecological metagenomes</taxon>
    </lineage>
</organism>